<protein>
    <submittedName>
        <fullName evidence="1">Uncharacterized protein</fullName>
    </submittedName>
</protein>
<name>A0A2W5ER50_9SPHI</name>
<proteinExistence type="predicted"/>
<evidence type="ECO:0000313" key="2">
    <source>
        <dbReference type="Proteomes" id="UP000249645"/>
    </source>
</evidence>
<organism evidence="1 2">
    <name type="scientific">Pseudopedobacter saltans</name>
    <dbReference type="NCBI Taxonomy" id="151895"/>
    <lineage>
        <taxon>Bacteria</taxon>
        <taxon>Pseudomonadati</taxon>
        <taxon>Bacteroidota</taxon>
        <taxon>Sphingobacteriia</taxon>
        <taxon>Sphingobacteriales</taxon>
        <taxon>Sphingobacteriaceae</taxon>
        <taxon>Pseudopedobacter</taxon>
    </lineage>
</organism>
<reference evidence="1 2" key="1">
    <citation type="submission" date="2017-11" db="EMBL/GenBank/DDBJ databases">
        <title>Infants hospitalized years apart are colonized by the same room-sourced microbial strains.</title>
        <authorList>
            <person name="Brooks B."/>
            <person name="Olm M.R."/>
            <person name="Firek B.A."/>
            <person name="Baker R."/>
            <person name="Thomas B.C."/>
            <person name="Morowitz M.J."/>
            <person name="Banfield J.F."/>
        </authorList>
    </citation>
    <scope>NUCLEOTIDE SEQUENCE [LARGE SCALE GENOMIC DNA]</scope>
    <source>
        <strain evidence="1">S2_009_000_R2_76</strain>
    </source>
</reference>
<gene>
    <name evidence="1" type="ORF">DI598_14980</name>
</gene>
<evidence type="ECO:0000313" key="1">
    <source>
        <dbReference type="EMBL" id="PZP44047.1"/>
    </source>
</evidence>
<comment type="caution">
    <text evidence="1">The sequence shown here is derived from an EMBL/GenBank/DDBJ whole genome shotgun (WGS) entry which is preliminary data.</text>
</comment>
<dbReference type="EMBL" id="QFOI01000335">
    <property type="protein sequence ID" value="PZP44047.1"/>
    <property type="molecule type" value="Genomic_DNA"/>
</dbReference>
<dbReference type="Proteomes" id="UP000249645">
    <property type="component" value="Unassembled WGS sequence"/>
</dbReference>
<accession>A0A2W5ER50</accession>
<sequence length="163" mass="19040">MNEGLTHDNYTISDIHKEYAVNGKIQRLANPLNTKWAKNLNGIAAYLTKYISKNKDEFNCSVWHCSRDVSKLCTSSATTKEVFEEIGDKTKNNFTSKKTGKYYEVKDYKTEWALVRSILNKSYYDKFMIDLHLVNTWILNGRKEKDIPNVKNKEFVLFHLSQN</sequence>
<dbReference type="AlphaFoldDB" id="A0A2W5ER50"/>